<protein>
    <submittedName>
        <fullName evidence="1">Uncharacterized protein</fullName>
    </submittedName>
</protein>
<dbReference type="AlphaFoldDB" id="A0A3G9IYK6"/>
<dbReference type="KEGG" id="nbe:Back2_18100"/>
<organism evidence="1 2">
    <name type="scientific">Nocardioides baekrokdamisoli</name>
    <dbReference type="NCBI Taxonomy" id="1804624"/>
    <lineage>
        <taxon>Bacteria</taxon>
        <taxon>Bacillati</taxon>
        <taxon>Actinomycetota</taxon>
        <taxon>Actinomycetes</taxon>
        <taxon>Propionibacteriales</taxon>
        <taxon>Nocardioidaceae</taxon>
        <taxon>Nocardioides</taxon>
    </lineage>
</organism>
<dbReference type="EMBL" id="AP019307">
    <property type="protein sequence ID" value="BBH17523.1"/>
    <property type="molecule type" value="Genomic_DNA"/>
</dbReference>
<reference evidence="1 2" key="1">
    <citation type="submission" date="2018-11" db="EMBL/GenBank/DDBJ databases">
        <title>Complete genome sequence of Nocardioides baekrokdamisoli strain KCTC 39748.</title>
        <authorList>
            <person name="Kang S.W."/>
            <person name="Lee K.C."/>
            <person name="Kim K.K."/>
            <person name="Kim J.S."/>
            <person name="Kim D.S."/>
            <person name="Ko S.H."/>
            <person name="Yang S.H."/>
            <person name="Shin Y.K."/>
            <person name="Lee J.S."/>
        </authorList>
    </citation>
    <scope>NUCLEOTIDE SEQUENCE [LARGE SCALE GENOMIC DNA]</scope>
    <source>
        <strain evidence="1 2">KCTC 39748</strain>
    </source>
</reference>
<sequence length="59" mass="6687">MVTVEGTSTRRWRLRGYAADDNKKLVHQSICRGDRALDESMAALERDKNVGRITVEPGR</sequence>
<accession>A0A3G9IYK6</accession>
<proteinExistence type="predicted"/>
<name>A0A3G9IYK6_9ACTN</name>
<keyword evidence="2" id="KW-1185">Reference proteome</keyword>
<gene>
    <name evidence="1" type="ORF">Back2_18100</name>
</gene>
<evidence type="ECO:0000313" key="1">
    <source>
        <dbReference type="EMBL" id="BBH17523.1"/>
    </source>
</evidence>
<evidence type="ECO:0000313" key="2">
    <source>
        <dbReference type="Proteomes" id="UP000271573"/>
    </source>
</evidence>
<dbReference type="Proteomes" id="UP000271573">
    <property type="component" value="Chromosome"/>
</dbReference>